<dbReference type="AlphaFoldDB" id="A0A0B6EX23"/>
<organism evidence="1 2">
    <name type="scientific">Corynebacterium singulare</name>
    <dbReference type="NCBI Taxonomy" id="161899"/>
    <lineage>
        <taxon>Bacteria</taxon>
        <taxon>Bacillati</taxon>
        <taxon>Actinomycetota</taxon>
        <taxon>Actinomycetes</taxon>
        <taxon>Mycobacteriales</taxon>
        <taxon>Corynebacteriaceae</taxon>
        <taxon>Corynebacterium</taxon>
    </lineage>
</organism>
<proteinExistence type="predicted"/>
<keyword evidence="1" id="KW-0328">Glycosyltransferase</keyword>
<dbReference type="SUPFAM" id="SSF52733">
    <property type="entry name" value="Nicotinate mononucleotide:5,6-dimethylbenzimidazole phosphoribosyltransferase (CobT)"/>
    <property type="match status" value="1"/>
</dbReference>
<dbReference type="InterPro" id="IPR003200">
    <property type="entry name" value="Nict_dMeBzImd_PRibTrfase"/>
</dbReference>
<evidence type="ECO:0000313" key="1">
    <source>
        <dbReference type="EMBL" id="AJI79368.1"/>
    </source>
</evidence>
<dbReference type="EMBL" id="CP010827">
    <property type="protein sequence ID" value="AJI79368.1"/>
    <property type="molecule type" value="Genomic_DNA"/>
</dbReference>
<dbReference type="Pfam" id="PF02277">
    <property type="entry name" value="DBI_PRT"/>
    <property type="match status" value="1"/>
</dbReference>
<dbReference type="PANTHER" id="PTHR43463">
    <property type="entry name" value="NICOTINATE-NUCLEOTIDE--DIMETHYLBENZIMIDAZOLE PHOSPHORIBOSYLTRANSFERASE"/>
    <property type="match status" value="1"/>
</dbReference>
<dbReference type="HOGENOM" id="CLU_002982_1_0_11"/>
<evidence type="ECO:0000313" key="2">
    <source>
        <dbReference type="Proteomes" id="UP000031890"/>
    </source>
</evidence>
<dbReference type="InterPro" id="IPR036087">
    <property type="entry name" value="Nict_dMeBzImd_PRibTrfase_sf"/>
</dbReference>
<dbReference type="Proteomes" id="UP000031890">
    <property type="component" value="Chromosome"/>
</dbReference>
<sequence>MPDFTAVPQLRNHSAEEPGRLADIAAWLAAAQDSERAQPLSRPRAIIFAGAHGIAERTIDGVGIGPHTGADEERWRENIATAAQRAGAGVDFLECAEAAPIDVSPAMSAEQLEHHVELGKEAADREVDSGADLLIASDFGIGGETVAAAVMGRITYTEPVAILGTRTAGGMADGMWKTRVTIVRDAMFRARNLEGWEVVQTIGSPSLAGLVGFIAQAAVRRTPMLIAGPLAATAAVLAERSAPGVKCWLRAGSSSPEPAEALAYKELGLSPLLDLDLGAGYPLGALAALPLVQLAAELA</sequence>
<dbReference type="GO" id="GO:0008939">
    <property type="term" value="F:nicotinate-nucleotide-dimethylbenzimidazole phosphoribosyltransferase activity"/>
    <property type="evidence" value="ECO:0007669"/>
    <property type="project" value="UniProtKB-EC"/>
</dbReference>
<dbReference type="Gene3D" id="3.40.50.10210">
    <property type="match status" value="1"/>
</dbReference>
<dbReference type="OrthoDB" id="9781491at2"/>
<protein>
    <submittedName>
        <fullName evidence="1">Nicotinate-nucleotide-dimethylbenzimidazole phosphoribosyltransferase</fullName>
        <ecNumber evidence="1">2.4.2.21</ecNumber>
    </submittedName>
</protein>
<keyword evidence="1" id="KW-0808">Transferase</keyword>
<reference evidence="1 2" key="1">
    <citation type="journal article" date="2015" name="Genome Announc.">
        <title>Complete Genome Sequence and Annotation of Corynebacterium singulare DSM 44357, Isolated from a Human Semen Specimen.</title>
        <authorList>
            <person name="Merten M."/>
            <person name="Brinkrolf K."/>
            <person name="Albersmeier A."/>
            <person name="Kutter Y."/>
            <person name="Ruckert C."/>
            <person name="Tauch A."/>
        </authorList>
    </citation>
    <scope>NUCLEOTIDE SEQUENCE [LARGE SCALE GENOMIC DNA]</scope>
    <source>
        <strain evidence="1">IBS B52218</strain>
    </source>
</reference>
<dbReference type="PANTHER" id="PTHR43463:SF1">
    <property type="entry name" value="NICOTINATE-NUCLEOTIDE--DIMETHYLBENZIMIDAZOLE PHOSPHORIBOSYLTRANSFERASE"/>
    <property type="match status" value="1"/>
</dbReference>
<name>A0A0B6EX23_9CORY</name>
<accession>A0A0B6EX23</accession>
<dbReference type="KEGG" id="csx:CSING_09250"/>
<dbReference type="RefSeq" id="WP_042531609.1">
    <property type="nucleotide sequence ID" value="NZ_CP010827.1"/>
</dbReference>
<dbReference type="STRING" id="161899.CSING_09250"/>
<gene>
    <name evidence="1" type="primary">cobT</name>
    <name evidence="1" type="ORF">CSING_09250</name>
</gene>
<dbReference type="EC" id="2.4.2.21" evidence="1"/>